<feature type="non-terminal residue" evidence="8">
    <location>
        <position position="196"/>
    </location>
</feature>
<dbReference type="PROSITE" id="PS00138">
    <property type="entry name" value="SUBTILASE_SER"/>
    <property type="match status" value="1"/>
</dbReference>
<evidence type="ECO:0000256" key="2">
    <source>
        <dbReference type="ARBA" id="ARBA00022670"/>
    </source>
</evidence>
<gene>
    <name evidence="8" type="primary">LOC106819890</name>
</gene>
<dbReference type="Proteomes" id="UP000695022">
    <property type="component" value="Unplaced"/>
</dbReference>
<feature type="non-terminal residue" evidence="8">
    <location>
        <position position="1"/>
    </location>
</feature>
<dbReference type="InterPro" id="IPR050131">
    <property type="entry name" value="Peptidase_S8_subtilisin-like"/>
</dbReference>
<dbReference type="PROSITE" id="PS51892">
    <property type="entry name" value="SUBTILASE"/>
    <property type="match status" value="1"/>
</dbReference>
<dbReference type="InterPro" id="IPR023828">
    <property type="entry name" value="Peptidase_S8_Ser-AS"/>
</dbReference>
<dbReference type="Gene3D" id="3.40.50.200">
    <property type="entry name" value="Peptidase S8/S53 domain"/>
    <property type="match status" value="2"/>
</dbReference>
<sequence>ITSALHANMLWDMGHKGAGVRVAIFDTGLSETHPHFKKVKERSDWTNEKTLDDVNPNSNALASVLIVVVVVVTRRLLSFSGGMLQELPGGYGRLKPDIVTYGSAVRGSNTQGGCRSLSGTSVASPVVAGVVALLYSAVAGRRAAGVVNPASMKQALMASARRLPGINMFEQGHGKLDLVRAYQVLSSYQPRAAPRR</sequence>
<dbReference type="SUPFAM" id="SSF52743">
    <property type="entry name" value="Subtilisin-like"/>
    <property type="match status" value="1"/>
</dbReference>
<protein>
    <submittedName>
        <fullName evidence="8">Membrane-bound transcription factor site-1 protease-like</fullName>
    </submittedName>
</protein>
<dbReference type="Pfam" id="PF00082">
    <property type="entry name" value="Peptidase_S8"/>
    <property type="match status" value="1"/>
</dbReference>
<dbReference type="InterPro" id="IPR000209">
    <property type="entry name" value="Peptidase_S8/S53_dom"/>
</dbReference>
<evidence type="ECO:0000256" key="4">
    <source>
        <dbReference type="ARBA" id="ARBA00022825"/>
    </source>
</evidence>
<evidence type="ECO:0000256" key="1">
    <source>
        <dbReference type="ARBA" id="ARBA00011073"/>
    </source>
</evidence>
<feature type="domain" description="Peptidase S8/S53" evidence="6">
    <location>
        <begin position="73"/>
        <end position="174"/>
    </location>
</feature>
<evidence type="ECO:0000256" key="5">
    <source>
        <dbReference type="PROSITE-ProRule" id="PRU01240"/>
    </source>
</evidence>
<evidence type="ECO:0000313" key="7">
    <source>
        <dbReference type="Proteomes" id="UP000695022"/>
    </source>
</evidence>
<comment type="caution">
    <text evidence="5">Lacks conserved residue(s) required for the propagation of feature annotation.</text>
</comment>
<comment type="similarity">
    <text evidence="1 5">Belongs to the peptidase S8 family.</text>
</comment>
<evidence type="ECO:0000259" key="6">
    <source>
        <dbReference type="Pfam" id="PF00082"/>
    </source>
</evidence>
<proteinExistence type="inferred from homology"/>
<keyword evidence="4" id="KW-0720">Serine protease</keyword>
<evidence type="ECO:0000256" key="3">
    <source>
        <dbReference type="ARBA" id="ARBA00022801"/>
    </source>
</evidence>
<dbReference type="PANTHER" id="PTHR43806">
    <property type="entry name" value="PEPTIDASE S8"/>
    <property type="match status" value="1"/>
</dbReference>
<dbReference type="RefSeq" id="XP_014679952.1">
    <property type="nucleotide sequence ID" value="XM_014824466.1"/>
</dbReference>
<reference evidence="8" key="1">
    <citation type="submission" date="2025-08" db="UniProtKB">
        <authorList>
            <consortium name="RefSeq"/>
        </authorList>
    </citation>
    <scope>IDENTIFICATION</scope>
</reference>
<keyword evidence="3" id="KW-0378">Hydrolase</keyword>
<name>A0ABM1F681_PRICU</name>
<dbReference type="PANTHER" id="PTHR43806:SF7">
    <property type="entry name" value="MEMBRANE-BOUND TRANSCRIPTION FACTOR SITE-1 PROTEASE"/>
    <property type="match status" value="1"/>
</dbReference>
<evidence type="ECO:0000313" key="8">
    <source>
        <dbReference type="RefSeq" id="XP_014679952.1"/>
    </source>
</evidence>
<accession>A0ABM1F681</accession>
<dbReference type="InterPro" id="IPR036852">
    <property type="entry name" value="Peptidase_S8/S53_dom_sf"/>
</dbReference>
<keyword evidence="7" id="KW-1185">Reference proteome</keyword>
<keyword evidence="2" id="KW-0645">Protease</keyword>
<dbReference type="GeneID" id="106819890"/>
<organism evidence="7 8">
    <name type="scientific">Priapulus caudatus</name>
    <name type="common">Priapulid worm</name>
    <dbReference type="NCBI Taxonomy" id="37621"/>
    <lineage>
        <taxon>Eukaryota</taxon>
        <taxon>Metazoa</taxon>
        <taxon>Ecdysozoa</taxon>
        <taxon>Scalidophora</taxon>
        <taxon>Priapulida</taxon>
        <taxon>Priapulimorpha</taxon>
        <taxon>Priapulimorphida</taxon>
        <taxon>Priapulidae</taxon>
        <taxon>Priapulus</taxon>
    </lineage>
</organism>